<comment type="caution">
    <text evidence="1">The sequence shown here is derived from an EMBL/GenBank/DDBJ whole genome shotgun (WGS) entry which is preliminary data.</text>
</comment>
<proteinExistence type="predicted"/>
<accession>A0A1F6PA98</accession>
<dbReference type="Gene3D" id="3.40.390.10">
    <property type="entry name" value="Collagenase (Catalytic Domain)"/>
    <property type="match status" value="1"/>
</dbReference>
<dbReference type="SUPFAM" id="SSF55486">
    <property type="entry name" value="Metalloproteases ('zincins'), catalytic domain"/>
    <property type="match status" value="1"/>
</dbReference>
<dbReference type="GO" id="GO:0008237">
    <property type="term" value="F:metallopeptidase activity"/>
    <property type="evidence" value="ECO:0007669"/>
    <property type="project" value="InterPro"/>
</dbReference>
<name>A0A1F6PA98_9BACT</name>
<organism evidence="1 2">
    <name type="scientific">Candidatus Magasanikbacteria bacterium RIFOXYD1_FULL_40_23</name>
    <dbReference type="NCBI Taxonomy" id="1798705"/>
    <lineage>
        <taxon>Bacteria</taxon>
        <taxon>Candidatus Magasanikiibacteriota</taxon>
    </lineage>
</organism>
<evidence type="ECO:0000313" key="1">
    <source>
        <dbReference type="EMBL" id="OGH93101.1"/>
    </source>
</evidence>
<dbReference type="InterPro" id="IPR024079">
    <property type="entry name" value="MetalloPept_cat_dom_sf"/>
</dbReference>
<dbReference type="Proteomes" id="UP000176634">
    <property type="component" value="Unassembled WGS sequence"/>
</dbReference>
<dbReference type="EMBL" id="MFRA01000002">
    <property type="protein sequence ID" value="OGH93101.1"/>
    <property type="molecule type" value="Genomic_DNA"/>
</dbReference>
<sequence>MPFQNIKPITVLCQDNTKTTALSTIYSAIVCVLYHAGVLAEYNRLFNNSTGVYAFKKTGVGVKQHIAKARKQSMAGALNAAALLDFIANDTSRSSEDRYDIALITESLHWTYGSPRLVGGVGMQHQGSVVTYADLLYILQSVNGESGLTKFNLFLKMRTVHELGHVFGLWPNTAPINATDEEMAQAHCPNYCVMYWTLKEDFIEKIRTRPFCPSCLAQLKSFFIKR</sequence>
<dbReference type="AlphaFoldDB" id="A0A1F6PA98"/>
<evidence type="ECO:0000313" key="2">
    <source>
        <dbReference type="Proteomes" id="UP000176634"/>
    </source>
</evidence>
<reference evidence="1 2" key="1">
    <citation type="journal article" date="2016" name="Nat. Commun.">
        <title>Thousands of microbial genomes shed light on interconnected biogeochemical processes in an aquifer system.</title>
        <authorList>
            <person name="Anantharaman K."/>
            <person name="Brown C.T."/>
            <person name="Hug L.A."/>
            <person name="Sharon I."/>
            <person name="Castelle C.J."/>
            <person name="Probst A.J."/>
            <person name="Thomas B.C."/>
            <person name="Singh A."/>
            <person name="Wilkins M.J."/>
            <person name="Karaoz U."/>
            <person name="Brodie E.L."/>
            <person name="Williams K.H."/>
            <person name="Hubbard S.S."/>
            <person name="Banfield J.F."/>
        </authorList>
    </citation>
    <scope>NUCLEOTIDE SEQUENCE [LARGE SCALE GENOMIC DNA]</scope>
</reference>
<protein>
    <submittedName>
        <fullName evidence="1">Uncharacterized protein</fullName>
    </submittedName>
</protein>
<gene>
    <name evidence="1" type="ORF">A2563_00225</name>
</gene>